<comment type="similarity">
    <text evidence="1">Belongs to the glycosyl hydrolase 2 family.</text>
</comment>
<dbReference type="OrthoDB" id="9762066at2"/>
<accession>A0A5C5ZUW8</accession>
<evidence type="ECO:0000313" key="10">
    <source>
        <dbReference type="EMBL" id="TWT91030.1"/>
    </source>
</evidence>
<dbReference type="EMBL" id="SJPQ01000001">
    <property type="protein sequence ID" value="TWT91030.1"/>
    <property type="molecule type" value="Genomic_DNA"/>
</dbReference>
<keyword evidence="3 10" id="KW-0326">Glycosidase</keyword>
<dbReference type="PRINTS" id="PR00132">
    <property type="entry name" value="GLHYDRLASE2"/>
</dbReference>
<gene>
    <name evidence="10" type="primary">lacZ_7</name>
    <name evidence="10" type="ORF">Mal64_14290</name>
</gene>
<feature type="domain" description="Glycoside hydrolase family 2 catalytic" evidence="6">
    <location>
        <begin position="300"/>
        <end position="451"/>
    </location>
</feature>
<evidence type="ECO:0000259" key="8">
    <source>
        <dbReference type="Pfam" id="PF18565"/>
    </source>
</evidence>
<keyword evidence="2 10" id="KW-0378">Hydrolase</keyword>
<organism evidence="10 11">
    <name type="scientific">Pseudobythopirellula maris</name>
    <dbReference type="NCBI Taxonomy" id="2527991"/>
    <lineage>
        <taxon>Bacteria</taxon>
        <taxon>Pseudomonadati</taxon>
        <taxon>Planctomycetota</taxon>
        <taxon>Planctomycetia</taxon>
        <taxon>Pirellulales</taxon>
        <taxon>Lacipirellulaceae</taxon>
        <taxon>Pseudobythopirellula</taxon>
    </lineage>
</organism>
<dbReference type="Gene3D" id="2.60.40.10">
    <property type="entry name" value="Immunoglobulins"/>
    <property type="match status" value="3"/>
</dbReference>
<evidence type="ECO:0000259" key="9">
    <source>
        <dbReference type="Pfam" id="PF22666"/>
    </source>
</evidence>
<reference evidence="10 11" key="1">
    <citation type="submission" date="2019-02" db="EMBL/GenBank/DDBJ databases">
        <title>Deep-cultivation of Planctomycetes and their phenomic and genomic characterization uncovers novel biology.</title>
        <authorList>
            <person name="Wiegand S."/>
            <person name="Jogler M."/>
            <person name="Boedeker C."/>
            <person name="Pinto D."/>
            <person name="Vollmers J."/>
            <person name="Rivas-Marin E."/>
            <person name="Kohn T."/>
            <person name="Peeters S.H."/>
            <person name="Heuer A."/>
            <person name="Rast P."/>
            <person name="Oberbeckmann S."/>
            <person name="Bunk B."/>
            <person name="Jeske O."/>
            <person name="Meyerdierks A."/>
            <person name="Storesund J.E."/>
            <person name="Kallscheuer N."/>
            <person name="Luecker S."/>
            <person name="Lage O.M."/>
            <person name="Pohl T."/>
            <person name="Merkel B.J."/>
            <person name="Hornburger P."/>
            <person name="Mueller R.-W."/>
            <person name="Bruemmer F."/>
            <person name="Labrenz M."/>
            <person name="Spormann A.M."/>
            <person name="Op Den Camp H."/>
            <person name="Overmann J."/>
            <person name="Amann R."/>
            <person name="Jetten M.S.M."/>
            <person name="Mascher T."/>
            <person name="Medema M.H."/>
            <person name="Devos D.P."/>
            <person name="Kaster A.-K."/>
            <person name="Ovreas L."/>
            <person name="Rohde M."/>
            <person name="Galperin M.Y."/>
            <person name="Jogler C."/>
        </authorList>
    </citation>
    <scope>NUCLEOTIDE SEQUENCE [LARGE SCALE GENOMIC DNA]</scope>
    <source>
        <strain evidence="10 11">Mal64</strain>
    </source>
</reference>
<dbReference type="Pfam" id="PF18565">
    <property type="entry name" value="Glyco_hydro2_C5"/>
    <property type="match status" value="1"/>
</dbReference>
<dbReference type="SUPFAM" id="SSF51445">
    <property type="entry name" value="(Trans)glycosidases"/>
    <property type="match status" value="1"/>
</dbReference>
<evidence type="ECO:0000256" key="1">
    <source>
        <dbReference type="ARBA" id="ARBA00007401"/>
    </source>
</evidence>
<protein>
    <submittedName>
        <fullName evidence="10">Beta-galactosidase</fullName>
        <ecNumber evidence="10">3.2.1.23</ecNumber>
    </submittedName>
</protein>
<dbReference type="InterPro" id="IPR040605">
    <property type="entry name" value="Glyco_hydro2_dom5"/>
</dbReference>
<proteinExistence type="inferred from homology"/>
<keyword evidence="11" id="KW-1185">Reference proteome</keyword>
<dbReference type="Pfam" id="PF02836">
    <property type="entry name" value="Glyco_hydro_2_C"/>
    <property type="match status" value="1"/>
</dbReference>
<name>A0A5C5ZUW8_9BACT</name>
<evidence type="ECO:0000313" key="11">
    <source>
        <dbReference type="Proteomes" id="UP000315440"/>
    </source>
</evidence>
<dbReference type="InterPro" id="IPR008979">
    <property type="entry name" value="Galactose-bd-like_sf"/>
</dbReference>
<dbReference type="InterPro" id="IPR013783">
    <property type="entry name" value="Ig-like_fold"/>
</dbReference>
<dbReference type="Gene3D" id="3.20.20.80">
    <property type="entry name" value="Glycosidases"/>
    <property type="match status" value="2"/>
</dbReference>
<dbReference type="RefSeq" id="WP_146398409.1">
    <property type="nucleotide sequence ID" value="NZ_SJPQ01000001.1"/>
</dbReference>
<dbReference type="InterPro" id="IPR051913">
    <property type="entry name" value="GH2_Domain-Containing"/>
</dbReference>
<dbReference type="InterPro" id="IPR006102">
    <property type="entry name" value="Ig-like_GH2"/>
</dbReference>
<evidence type="ECO:0000259" key="7">
    <source>
        <dbReference type="Pfam" id="PF16355"/>
    </source>
</evidence>
<sequence precursor="true">MPNVFRPAIYALPFALLLCGAALAADRSLLDDAWRFHHGDAAGAEATGYDDAAWRAVVLPHDWSIEHAPRADAPSGGGGGYFPTGIGWYRRSLEKPSGEQRCWVHFEGVSERCEVWLNGESLGGHDYAYTPFRLDVTDKLREDKNALAVRVDNTPQPSSRWYTGSGLCRHVWLETAGPIHITHDSAWVETRAVGEDAATVAVHASVANTSGADALITVEATLLSPDGDPVAAHTESHSVPANGGIDATFPIELKTPWLWSPDSPRLYTARLRVLQGDEATDEQSVRFGVRGVEASAAGGLRLNGQPVELLGGNVHHDNGVLGAAAFGAAERRKARLLKEAGFNAVRTAHNPPAVAFLDACDELGLLVIDEALDAWRKPKVKHDYGERFDAHWRRDLTAMVLRDRRHPSVIMWSLGNEMYERGDESAPATARAMRELVRTHDTTRPVTAGVNGLGDDAKWPRLDALFAELDLVGYNYEEDRYAPDHARLPERVVYASETYQADVVAGWRACQEHAHVIGDFVWSGIDYLGEAGIGRVFPPGKEARPHWVGEHFPWHGAACGDIDITGRRKPISHFRNIVWDRGERLHAAVVVPSDGGPWGVTPWAVEPTRAHWNWPDHAGEPLTVCVWSRWPTVRLELNGRVVGEKPGGEAHGFEARLEVPYEPGELVAIGLDATGAEAERFVLRTAGKPQSLRMHADNASPQAGRQQIVYVELRLVDEQGQLCPRDERAVEFGVEGPAAIIAAGNADLTSLIPYTAPRALLDQGHALVVLRSTGAPGKAVLTARAEGLGDSSISIHFVNSPQTPPQ</sequence>
<dbReference type="GO" id="GO:0005975">
    <property type="term" value="P:carbohydrate metabolic process"/>
    <property type="evidence" value="ECO:0007669"/>
    <property type="project" value="InterPro"/>
</dbReference>
<dbReference type="Pfam" id="PF22666">
    <property type="entry name" value="Glyco_hydro_2_N2"/>
    <property type="match status" value="1"/>
</dbReference>
<dbReference type="Gene3D" id="2.60.120.260">
    <property type="entry name" value="Galactose-binding domain-like"/>
    <property type="match status" value="1"/>
</dbReference>
<evidence type="ECO:0000259" key="5">
    <source>
        <dbReference type="Pfam" id="PF00703"/>
    </source>
</evidence>
<evidence type="ECO:0000256" key="2">
    <source>
        <dbReference type="ARBA" id="ARBA00022801"/>
    </source>
</evidence>
<dbReference type="InterPro" id="IPR017853">
    <property type="entry name" value="GH"/>
</dbReference>
<dbReference type="Pfam" id="PF16355">
    <property type="entry name" value="DUF4982"/>
    <property type="match status" value="1"/>
</dbReference>
<feature type="domain" description="DUF4982" evidence="7">
    <location>
        <begin position="619"/>
        <end position="677"/>
    </location>
</feature>
<feature type="domain" description="Glycoside hydrolase family 2" evidence="8">
    <location>
        <begin position="692"/>
        <end position="793"/>
    </location>
</feature>
<dbReference type="GO" id="GO:0004565">
    <property type="term" value="F:beta-galactosidase activity"/>
    <property type="evidence" value="ECO:0007669"/>
    <property type="project" value="UniProtKB-EC"/>
</dbReference>
<dbReference type="EC" id="3.2.1.23" evidence="10"/>
<comment type="caution">
    <text evidence="10">The sequence shown here is derived from an EMBL/GenBank/DDBJ whole genome shotgun (WGS) entry which is preliminary data.</text>
</comment>
<dbReference type="SUPFAM" id="SSF49785">
    <property type="entry name" value="Galactose-binding domain-like"/>
    <property type="match status" value="1"/>
</dbReference>
<dbReference type="Proteomes" id="UP000315440">
    <property type="component" value="Unassembled WGS sequence"/>
</dbReference>
<feature type="signal peptide" evidence="4">
    <location>
        <begin position="1"/>
        <end position="24"/>
    </location>
</feature>
<dbReference type="PANTHER" id="PTHR42732">
    <property type="entry name" value="BETA-GALACTOSIDASE"/>
    <property type="match status" value="1"/>
</dbReference>
<dbReference type="AlphaFoldDB" id="A0A5C5ZUW8"/>
<evidence type="ECO:0000259" key="6">
    <source>
        <dbReference type="Pfam" id="PF02836"/>
    </source>
</evidence>
<keyword evidence="4" id="KW-0732">Signal</keyword>
<dbReference type="InterPro" id="IPR032311">
    <property type="entry name" value="DUF4982"/>
</dbReference>
<feature type="chain" id="PRO_5022663695" evidence="4">
    <location>
        <begin position="25"/>
        <end position="806"/>
    </location>
</feature>
<feature type="domain" description="Beta-mannosidase-like galactose-binding" evidence="9">
    <location>
        <begin position="88"/>
        <end position="157"/>
    </location>
</feature>
<dbReference type="SUPFAM" id="SSF49303">
    <property type="entry name" value="beta-Galactosidase/glucuronidase domain"/>
    <property type="match status" value="1"/>
</dbReference>
<dbReference type="Pfam" id="PF00703">
    <property type="entry name" value="Glyco_hydro_2"/>
    <property type="match status" value="1"/>
</dbReference>
<feature type="domain" description="Glycoside hydrolase family 2 immunoglobulin-like beta-sandwich" evidence="5">
    <location>
        <begin position="180"/>
        <end position="290"/>
    </location>
</feature>
<evidence type="ECO:0000256" key="3">
    <source>
        <dbReference type="ARBA" id="ARBA00023295"/>
    </source>
</evidence>
<dbReference type="InterPro" id="IPR006103">
    <property type="entry name" value="Glyco_hydro_2_cat"/>
</dbReference>
<dbReference type="InterPro" id="IPR054593">
    <property type="entry name" value="Beta-mannosidase-like_N2"/>
</dbReference>
<evidence type="ECO:0000256" key="4">
    <source>
        <dbReference type="SAM" id="SignalP"/>
    </source>
</evidence>
<dbReference type="PANTHER" id="PTHR42732:SF1">
    <property type="entry name" value="BETA-MANNOSIDASE"/>
    <property type="match status" value="1"/>
</dbReference>
<dbReference type="InterPro" id="IPR006101">
    <property type="entry name" value="Glyco_hydro_2"/>
</dbReference>
<dbReference type="InterPro" id="IPR036156">
    <property type="entry name" value="Beta-gal/glucu_dom_sf"/>
</dbReference>